<feature type="domain" description="ResB-like" evidence="7">
    <location>
        <begin position="436"/>
        <end position="519"/>
    </location>
</feature>
<gene>
    <name evidence="8" type="primary">resB</name>
    <name evidence="8" type="ORF">GCM10007140_01880</name>
</gene>
<evidence type="ECO:0000256" key="2">
    <source>
        <dbReference type="ARBA" id="ARBA00022692"/>
    </source>
</evidence>
<feature type="transmembrane region" description="Helical" evidence="6">
    <location>
        <begin position="467"/>
        <end position="487"/>
    </location>
</feature>
<keyword evidence="4 6" id="KW-1133">Transmembrane helix</keyword>
<organism evidence="8 9">
    <name type="scientific">Priestia taiwanensis</name>
    <dbReference type="NCBI Taxonomy" id="1347902"/>
    <lineage>
        <taxon>Bacteria</taxon>
        <taxon>Bacillati</taxon>
        <taxon>Bacillota</taxon>
        <taxon>Bacilli</taxon>
        <taxon>Bacillales</taxon>
        <taxon>Bacillaceae</taxon>
        <taxon>Priestia</taxon>
    </lineage>
</organism>
<dbReference type="InterPro" id="IPR007816">
    <property type="entry name" value="ResB-like_domain"/>
</dbReference>
<protein>
    <submittedName>
        <fullName evidence="8">Cytochrome c biogenesis protein</fullName>
    </submittedName>
</protein>
<keyword evidence="9" id="KW-1185">Reference proteome</keyword>
<evidence type="ECO:0000256" key="1">
    <source>
        <dbReference type="ARBA" id="ARBA00004141"/>
    </source>
</evidence>
<dbReference type="InterPro" id="IPR023494">
    <property type="entry name" value="Cyt_c_bgen_Ccs1/CcsB/ResB"/>
</dbReference>
<keyword evidence="5 6" id="KW-0472">Membrane</keyword>
<name>A0A917AIX1_9BACI</name>
<dbReference type="PANTHER" id="PTHR31566">
    <property type="entry name" value="CYTOCHROME C BIOGENESIS PROTEIN CCS1, CHLOROPLASTIC"/>
    <property type="match status" value="1"/>
</dbReference>
<evidence type="ECO:0000256" key="4">
    <source>
        <dbReference type="ARBA" id="ARBA00022989"/>
    </source>
</evidence>
<accession>A0A917AIX1</accession>
<feature type="domain" description="ResB-like" evidence="7">
    <location>
        <begin position="64"/>
        <end position="427"/>
    </location>
</feature>
<dbReference type="Proteomes" id="UP000605259">
    <property type="component" value="Unassembled WGS sequence"/>
</dbReference>
<sequence length="537" mass="62131">MKEVKCSCGHINHVGTAFCEACGKPFQNEDSNELLDMRYEGSARRSIVYKKTIIDKVWNFFSSVKVGVWLILLTLIASAVGTIFPQKMYIPPTIDPSEYYYLQYGTFGELYYQLGFHDLYSSWWYLLLIALIGVSLVICSIDRVVPLYKALKNQGVTRHERFMKRQRLYSITKDVTDEELARVTKQLESKRYNIRMENGNILAEKGRFSRWGPYVNHVGLIIFLIGGMLRFVPGMYVDKVLWLREGETKAIPGTNDEYYLKNNEFTLEVYDKDKDKAVFKDALESIDKTIAKNYQSDLVLYKAEERTVGAEPTLTEVKEESIRVNQPLKFDGYAVYQVDYKADELSKMSFYLEDKTTKEKLGDITVDLNNPESSYDLGNGNKVEIVEYFPDFYFNENGEPNTKTPIPNNPAFVFKMYTKDKPNGEMSFVGIMQTIESDTSDNQYKMAFKGVEMRDVSGLTVRLDNTLWILAIGGFIFMVGVIQGMYWHHRRIWIQRINDEIVLAGYTNKNWFSFTKEIDQVLEGTSIVRPEDQKKKN</sequence>
<evidence type="ECO:0000256" key="3">
    <source>
        <dbReference type="ARBA" id="ARBA00022748"/>
    </source>
</evidence>
<reference evidence="8" key="2">
    <citation type="submission" date="2020-09" db="EMBL/GenBank/DDBJ databases">
        <authorList>
            <person name="Sun Q."/>
            <person name="Zhou Y."/>
        </authorList>
    </citation>
    <scope>NUCLEOTIDE SEQUENCE</scope>
    <source>
        <strain evidence="8">CGMCC 1.12698</strain>
    </source>
</reference>
<dbReference type="RefSeq" id="WP_188386584.1">
    <property type="nucleotide sequence ID" value="NZ_BMFK01000001.1"/>
</dbReference>
<dbReference type="AlphaFoldDB" id="A0A917AIX1"/>
<dbReference type="GO" id="GO:0017004">
    <property type="term" value="P:cytochrome complex assembly"/>
    <property type="evidence" value="ECO:0007669"/>
    <property type="project" value="UniProtKB-KW"/>
</dbReference>
<evidence type="ECO:0000256" key="6">
    <source>
        <dbReference type="SAM" id="Phobius"/>
    </source>
</evidence>
<dbReference type="Pfam" id="PF05140">
    <property type="entry name" value="ResB"/>
    <property type="match status" value="2"/>
</dbReference>
<reference evidence="8" key="1">
    <citation type="journal article" date="2014" name="Int. J. Syst. Evol. Microbiol.">
        <title>Complete genome sequence of Corynebacterium casei LMG S-19264T (=DSM 44701T), isolated from a smear-ripened cheese.</title>
        <authorList>
            <consortium name="US DOE Joint Genome Institute (JGI-PGF)"/>
            <person name="Walter F."/>
            <person name="Albersmeier A."/>
            <person name="Kalinowski J."/>
            <person name="Ruckert C."/>
        </authorList>
    </citation>
    <scope>NUCLEOTIDE SEQUENCE</scope>
    <source>
        <strain evidence="8">CGMCC 1.12698</strain>
    </source>
</reference>
<feature type="transmembrane region" description="Helical" evidence="6">
    <location>
        <begin position="214"/>
        <end position="232"/>
    </location>
</feature>
<dbReference type="GO" id="GO:0016020">
    <property type="term" value="C:membrane"/>
    <property type="evidence" value="ECO:0007669"/>
    <property type="project" value="UniProtKB-SubCell"/>
</dbReference>
<evidence type="ECO:0000313" key="8">
    <source>
        <dbReference type="EMBL" id="GGE55193.1"/>
    </source>
</evidence>
<evidence type="ECO:0000313" key="9">
    <source>
        <dbReference type="Proteomes" id="UP000605259"/>
    </source>
</evidence>
<feature type="transmembrane region" description="Helical" evidence="6">
    <location>
        <begin position="123"/>
        <end position="145"/>
    </location>
</feature>
<comment type="caution">
    <text evidence="8">The sequence shown here is derived from an EMBL/GenBank/DDBJ whole genome shotgun (WGS) entry which is preliminary data.</text>
</comment>
<comment type="subcellular location">
    <subcellularLocation>
        <location evidence="1">Membrane</location>
        <topology evidence="1">Multi-pass membrane protein</topology>
    </subcellularLocation>
</comment>
<keyword evidence="3" id="KW-0201">Cytochrome c-type biogenesis</keyword>
<keyword evidence="2 6" id="KW-0812">Transmembrane</keyword>
<evidence type="ECO:0000259" key="7">
    <source>
        <dbReference type="Pfam" id="PF05140"/>
    </source>
</evidence>
<proteinExistence type="predicted"/>
<feature type="transmembrane region" description="Helical" evidence="6">
    <location>
        <begin position="66"/>
        <end position="84"/>
    </location>
</feature>
<evidence type="ECO:0000256" key="5">
    <source>
        <dbReference type="ARBA" id="ARBA00023136"/>
    </source>
</evidence>
<dbReference type="PANTHER" id="PTHR31566:SF0">
    <property type="entry name" value="CYTOCHROME C BIOGENESIS PROTEIN CCS1, CHLOROPLASTIC"/>
    <property type="match status" value="1"/>
</dbReference>
<dbReference type="EMBL" id="BMFK01000001">
    <property type="protein sequence ID" value="GGE55193.1"/>
    <property type="molecule type" value="Genomic_DNA"/>
</dbReference>